<proteinExistence type="predicted"/>
<dbReference type="GO" id="GO:0008270">
    <property type="term" value="F:zinc ion binding"/>
    <property type="evidence" value="ECO:0007669"/>
    <property type="project" value="UniProtKB-KW"/>
</dbReference>
<evidence type="ECO:0000256" key="1">
    <source>
        <dbReference type="ARBA" id="ARBA00022723"/>
    </source>
</evidence>
<keyword evidence="7" id="KW-1185">Reference proteome</keyword>
<name>A0AAD3HG00_9STRA</name>
<dbReference type="Gene3D" id="6.10.140.2220">
    <property type="match status" value="1"/>
</dbReference>
<accession>A0AAD3HG00</accession>
<keyword evidence="2 4" id="KW-0863">Zinc-finger</keyword>
<evidence type="ECO:0000313" key="6">
    <source>
        <dbReference type="EMBL" id="GFH61921.1"/>
    </source>
</evidence>
<keyword evidence="3" id="KW-0862">Zinc</keyword>
<protein>
    <recommendedName>
        <fullName evidence="5">MYND-type domain-containing protein</fullName>
    </recommendedName>
</protein>
<dbReference type="SUPFAM" id="SSF144232">
    <property type="entry name" value="HIT/MYND zinc finger-like"/>
    <property type="match status" value="1"/>
</dbReference>
<feature type="domain" description="MYND-type" evidence="5">
    <location>
        <begin position="167"/>
        <end position="217"/>
    </location>
</feature>
<dbReference type="InterPro" id="IPR002893">
    <property type="entry name" value="Znf_MYND"/>
</dbReference>
<reference evidence="6 7" key="1">
    <citation type="journal article" date="2021" name="Sci. Rep.">
        <title>The genome of the diatom Chaetoceros tenuissimus carries an ancient integrated fragment of an extant virus.</title>
        <authorList>
            <person name="Hongo Y."/>
            <person name="Kimura K."/>
            <person name="Takaki Y."/>
            <person name="Yoshida Y."/>
            <person name="Baba S."/>
            <person name="Kobayashi G."/>
            <person name="Nagasaki K."/>
            <person name="Hano T."/>
            <person name="Tomaru Y."/>
        </authorList>
    </citation>
    <scope>NUCLEOTIDE SEQUENCE [LARGE SCALE GENOMIC DNA]</scope>
    <source>
        <strain evidence="6 7">NIES-3715</strain>
    </source>
</reference>
<dbReference type="EMBL" id="BLLK01000075">
    <property type="protein sequence ID" value="GFH61921.1"/>
    <property type="molecule type" value="Genomic_DNA"/>
</dbReference>
<evidence type="ECO:0000313" key="7">
    <source>
        <dbReference type="Proteomes" id="UP001054902"/>
    </source>
</evidence>
<evidence type="ECO:0000259" key="5">
    <source>
        <dbReference type="PROSITE" id="PS50865"/>
    </source>
</evidence>
<comment type="caution">
    <text evidence="6">The sequence shown here is derived from an EMBL/GenBank/DDBJ whole genome shotgun (WGS) entry which is preliminary data.</text>
</comment>
<dbReference type="AlphaFoldDB" id="A0AAD3HG00"/>
<gene>
    <name evidence="6" type="ORF">CTEN210_18397</name>
</gene>
<sequence length="294" mass="34329">MLRLCGQECNISDFFHMIEEEEADCVFPEAISTFRAHKQFDAAIRLEMKFGPLMRRTTLKSKLSLALTYLEQYRLEFHQRAQMRKKDFSTMNSLIVPLLKEYPIKKNFCFEYCLVVAQWYYLTHTLLGHTETRNKLNDAASTWIAACLPISTPIEITPFRCLGEEKCYTCTQAVTPTEVQYVCSGCRVACYCSVDHQRMTWKQEAVDGMRIGHEILCPLYKAYRKYTNARDANDKEKELTMGRRLGRECRKFLEYGLGLKNKRFRSDEVDRECINYLEHGYDVAKALNSSSIQK</sequence>
<evidence type="ECO:0000256" key="4">
    <source>
        <dbReference type="PROSITE-ProRule" id="PRU00134"/>
    </source>
</evidence>
<evidence type="ECO:0000256" key="3">
    <source>
        <dbReference type="ARBA" id="ARBA00022833"/>
    </source>
</evidence>
<evidence type="ECO:0000256" key="2">
    <source>
        <dbReference type="ARBA" id="ARBA00022771"/>
    </source>
</evidence>
<dbReference type="Proteomes" id="UP001054902">
    <property type="component" value="Unassembled WGS sequence"/>
</dbReference>
<organism evidence="6 7">
    <name type="scientific">Chaetoceros tenuissimus</name>
    <dbReference type="NCBI Taxonomy" id="426638"/>
    <lineage>
        <taxon>Eukaryota</taxon>
        <taxon>Sar</taxon>
        <taxon>Stramenopiles</taxon>
        <taxon>Ochrophyta</taxon>
        <taxon>Bacillariophyta</taxon>
        <taxon>Coscinodiscophyceae</taxon>
        <taxon>Chaetocerotophycidae</taxon>
        <taxon>Chaetocerotales</taxon>
        <taxon>Chaetocerotaceae</taxon>
        <taxon>Chaetoceros</taxon>
    </lineage>
</organism>
<keyword evidence="1" id="KW-0479">Metal-binding</keyword>
<dbReference type="PROSITE" id="PS50865">
    <property type="entry name" value="ZF_MYND_2"/>
    <property type="match status" value="1"/>
</dbReference>